<evidence type="ECO:0000256" key="7">
    <source>
        <dbReference type="ARBA" id="ARBA00022840"/>
    </source>
</evidence>
<feature type="compositionally biased region" description="Polar residues" evidence="10">
    <location>
        <begin position="681"/>
        <end position="695"/>
    </location>
</feature>
<evidence type="ECO:0000313" key="12">
    <source>
        <dbReference type="EMBL" id="CDW81246.1"/>
    </source>
</evidence>
<feature type="compositionally biased region" description="Basic and acidic residues" evidence="10">
    <location>
        <begin position="463"/>
        <end position="472"/>
    </location>
</feature>
<keyword evidence="5" id="KW-0547">Nucleotide-binding</keyword>
<evidence type="ECO:0000313" key="13">
    <source>
        <dbReference type="Proteomes" id="UP000039865"/>
    </source>
</evidence>
<evidence type="ECO:0000256" key="5">
    <source>
        <dbReference type="ARBA" id="ARBA00022741"/>
    </source>
</evidence>
<dbReference type="PANTHER" id="PTHR44899">
    <property type="entry name" value="CAMK FAMILY PROTEIN KINASE"/>
    <property type="match status" value="1"/>
</dbReference>
<evidence type="ECO:0000256" key="1">
    <source>
        <dbReference type="ARBA" id="ARBA00010886"/>
    </source>
</evidence>
<dbReference type="EMBL" id="CCKQ01009735">
    <property type="protein sequence ID" value="CDW81246.1"/>
    <property type="molecule type" value="Genomic_DNA"/>
</dbReference>
<evidence type="ECO:0000256" key="3">
    <source>
        <dbReference type="ARBA" id="ARBA00022527"/>
    </source>
</evidence>
<gene>
    <name evidence="12" type="primary">Contig3428.g3665</name>
    <name evidence="12" type="ORF">STYLEM_10259</name>
</gene>
<feature type="compositionally biased region" description="Polar residues" evidence="10">
    <location>
        <begin position="612"/>
        <end position="624"/>
    </location>
</feature>
<name>A0A078AHC7_STYLE</name>
<dbReference type="OrthoDB" id="248923at2759"/>
<dbReference type="GO" id="GO:0004674">
    <property type="term" value="F:protein serine/threonine kinase activity"/>
    <property type="evidence" value="ECO:0007669"/>
    <property type="project" value="UniProtKB-KW"/>
</dbReference>
<dbReference type="InterPro" id="IPR008271">
    <property type="entry name" value="Ser/Thr_kinase_AS"/>
</dbReference>
<feature type="compositionally biased region" description="Basic and acidic residues" evidence="10">
    <location>
        <begin position="354"/>
        <end position="365"/>
    </location>
</feature>
<keyword evidence="6 12" id="KW-0418">Kinase</keyword>
<evidence type="ECO:0000256" key="6">
    <source>
        <dbReference type="ARBA" id="ARBA00022777"/>
    </source>
</evidence>
<dbReference type="OMA" id="MENTQEQ"/>
<dbReference type="AlphaFoldDB" id="A0A078AHC7"/>
<comment type="catalytic activity">
    <reaction evidence="9">
        <text>L-seryl-[protein] + ATP = O-phospho-L-seryl-[protein] + ADP + H(+)</text>
        <dbReference type="Rhea" id="RHEA:17989"/>
        <dbReference type="Rhea" id="RHEA-COMP:9863"/>
        <dbReference type="Rhea" id="RHEA-COMP:11604"/>
        <dbReference type="ChEBI" id="CHEBI:15378"/>
        <dbReference type="ChEBI" id="CHEBI:29999"/>
        <dbReference type="ChEBI" id="CHEBI:30616"/>
        <dbReference type="ChEBI" id="CHEBI:83421"/>
        <dbReference type="ChEBI" id="CHEBI:456216"/>
        <dbReference type="EC" id="2.7.11.1"/>
    </reaction>
</comment>
<evidence type="ECO:0000256" key="8">
    <source>
        <dbReference type="ARBA" id="ARBA00047899"/>
    </source>
</evidence>
<dbReference type="Gene3D" id="1.10.510.10">
    <property type="entry name" value="Transferase(Phosphotransferase) domain 1"/>
    <property type="match status" value="1"/>
</dbReference>
<feature type="region of interest" description="Disordered" evidence="10">
    <location>
        <begin position="448"/>
        <end position="472"/>
    </location>
</feature>
<protein>
    <recommendedName>
        <fullName evidence="2">non-specific serine/threonine protein kinase</fullName>
        <ecNumber evidence="2">2.7.11.1</ecNumber>
    </recommendedName>
</protein>
<dbReference type="PROSITE" id="PS00108">
    <property type="entry name" value="PROTEIN_KINASE_ST"/>
    <property type="match status" value="1"/>
</dbReference>
<dbReference type="GO" id="GO:0005524">
    <property type="term" value="F:ATP binding"/>
    <property type="evidence" value="ECO:0007669"/>
    <property type="project" value="UniProtKB-KW"/>
</dbReference>
<dbReference type="Gene3D" id="3.30.200.20">
    <property type="entry name" value="Phosphorylase Kinase, domain 1"/>
    <property type="match status" value="1"/>
</dbReference>
<keyword evidence="7" id="KW-0067">ATP-binding</keyword>
<evidence type="ECO:0000256" key="10">
    <source>
        <dbReference type="SAM" id="MobiDB-lite"/>
    </source>
</evidence>
<comment type="catalytic activity">
    <reaction evidence="8">
        <text>L-threonyl-[protein] + ATP = O-phospho-L-threonyl-[protein] + ADP + H(+)</text>
        <dbReference type="Rhea" id="RHEA:46608"/>
        <dbReference type="Rhea" id="RHEA-COMP:11060"/>
        <dbReference type="Rhea" id="RHEA-COMP:11605"/>
        <dbReference type="ChEBI" id="CHEBI:15378"/>
        <dbReference type="ChEBI" id="CHEBI:30013"/>
        <dbReference type="ChEBI" id="CHEBI:30616"/>
        <dbReference type="ChEBI" id="CHEBI:61977"/>
        <dbReference type="ChEBI" id="CHEBI:456216"/>
        <dbReference type="EC" id="2.7.11.1"/>
    </reaction>
</comment>
<organism evidence="12 13">
    <name type="scientific">Stylonychia lemnae</name>
    <name type="common">Ciliate</name>
    <dbReference type="NCBI Taxonomy" id="5949"/>
    <lineage>
        <taxon>Eukaryota</taxon>
        <taxon>Sar</taxon>
        <taxon>Alveolata</taxon>
        <taxon>Ciliophora</taxon>
        <taxon>Intramacronucleata</taxon>
        <taxon>Spirotrichea</taxon>
        <taxon>Stichotrichia</taxon>
        <taxon>Sporadotrichida</taxon>
        <taxon>Oxytrichidae</taxon>
        <taxon>Stylonychinae</taxon>
        <taxon>Stylonychia</taxon>
    </lineage>
</organism>
<comment type="similarity">
    <text evidence="1">Belongs to the protein kinase superfamily. NEK Ser/Thr protein kinase family. NIMA subfamily.</text>
</comment>
<dbReference type="InParanoid" id="A0A078AHC7"/>
<dbReference type="PANTHER" id="PTHR44899:SF3">
    <property type="entry name" value="SERINE_THREONINE-PROTEIN KINASE NEK1"/>
    <property type="match status" value="1"/>
</dbReference>
<feature type="compositionally biased region" description="Basic and acidic residues" evidence="10">
    <location>
        <begin position="314"/>
        <end position="327"/>
    </location>
</feature>
<keyword evidence="13" id="KW-1185">Reference proteome</keyword>
<dbReference type="InterPro" id="IPR051131">
    <property type="entry name" value="NEK_Ser/Thr_kinase_NIMA"/>
</dbReference>
<accession>A0A078AHC7</accession>
<evidence type="ECO:0000259" key="11">
    <source>
        <dbReference type="PROSITE" id="PS50011"/>
    </source>
</evidence>
<dbReference type="Pfam" id="PF00069">
    <property type="entry name" value="Pkinase"/>
    <property type="match status" value="1"/>
</dbReference>
<keyword evidence="3" id="KW-0723">Serine/threonine-protein kinase</keyword>
<dbReference type="EC" id="2.7.11.1" evidence="2"/>
<dbReference type="SUPFAM" id="SSF56112">
    <property type="entry name" value="Protein kinase-like (PK-like)"/>
    <property type="match status" value="1"/>
</dbReference>
<feature type="region of interest" description="Disordered" evidence="10">
    <location>
        <begin position="552"/>
        <end position="574"/>
    </location>
</feature>
<evidence type="ECO:0000256" key="9">
    <source>
        <dbReference type="ARBA" id="ARBA00048679"/>
    </source>
</evidence>
<dbReference type="PROSITE" id="PS50011">
    <property type="entry name" value="PROTEIN_KINASE_DOM"/>
    <property type="match status" value="1"/>
</dbReference>
<feature type="compositionally biased region" description="Polar residues" evidence="10">
    <location>
        <begin position="328"/>
        <end position="353"/>
    </location>
</feature>
<feature type="domain" description="Protein kinase" evidence="11">
    <location>
        <begin position="12"/>
        <end position="268"/>
    </location>
</feature>
<feature type="compositionally biased region" description="Low complexity" evidence="10">
    <location>
        <begin position="637"/>
        <end position="655"/>
    </location>
</feature>
<feature type="region of interest" description="Disordered" evidence="10">
    <location>
        <begin position="608"/>
        <end position="695"/>
    </location>
</feature>
<dbReference type="InterPro" id="IPR011009">
    <property type="entry name" value="Kinase-like_dom_sf"/>
</dbReference>
<proteinExistence type="inferred from homology"/>
<dbReference type="Proteomes" id="UP000039865">
    <property type="component" value="Unassembled WGS sequence"/>
</dbReference>
<sequence length="851" mass="98357">MTSLSSQSQVQYSPYIQKGSGAFSEVFRVKRKSDDQDYALKKVKLSKLSEKEKESALNEVRILASIEHENIIGYKEAFFDENSSTLCIVMEFADGGDLYSKITELKRNQQHMNEESIWRIFYDMIIGLKTLHSNKIVHRDIKCANIFLTKEGRAKLGDLNVSKIAKQEFLQTQTGTPFYASPEVWQDKPYDKRSDIWSLGCVMYELAALNPPFIAKDMQGLYQRVLKGAYPRVPSHFSVDLAAVIKLMLQVDPLNRPTCKQIISIPAFKNKCRKFFDKEDSNFIQEDNEDDNQDSLNQMLGTIRIPKNLRLLSERLPKSNYGRKKDNNQSISDKNSSTKSLSMENTQEQTQVKTMEREEKLHSIIEEEPIPDSNKKEQEQTQNAKPQVVVLHQEAAKVKIIENSQIQVSLNKVRSERLIHKRQNKQGIIMNQLAEKSKEIAMKNKSNSVEKIQGQNSFDQSDEGSKGRENQVHKQRLAYSEVQHIPRKQEPINDQQSEQYKRIQEYRKKIQLNQIPKTSPSSRNGIQEVYYEIAHGKAPLYSRKHRMQNIKQMNQNQSQQVIPTLSQQSNRQIPYKKPEISTQIETPQLHQQQNSVQNQNSTPLKIDELQSNRKSSPKKQNIQGRSKIYQRPSRIYSSGKKQQQQSIISSNNTNQEDSIRNSLPPSLPQSQKKQRVKQSQNLPDIQTGRNQNYLITPKQTELVRKERPSLQPISSNQIITPINNLRDSESNHSKLNIPPLMPRTRSRDAISINNNLSNYKSMIGAQRVVEAGRLDSQRLLMENYRKIEQKPQSQMSYIPMSAKRPQINTKIFIPMSQQGKRNLNLDIVPEMPSTRNQHQHASQLAHQRYPY</sequence>
<reference evidence="12 13" key="1">
    <citation type="submission" date="2014-06" db="EMBL/GenBank/DDBJ databases">
        <authorList>
            <person name="Swart Estienne"/>
        </authorList>
    </citation>
    <scope>NUCLEOTIDE SEQUENCE [LARGE SCALE GENOMIC DNA]</scope>
    <source>
        <strain evidence="12 13">130c</strain>
    </source>
</reference>
<feature type="region of interest" description="Disordered" evidence="10">
    <location>
        <begin position="314"/>
        <end position="385"/>
    </location>
</feature>
<keyword evidence="4" id="KW-0808">Transferase</keyword>
<feature type="region of interest" description="Disordered" evidence="10">
    <location>
        <begin position="480"/>
        <end position="499"/>
    </location>
</feature>
<dbReference type="InterPro" id="IPR000719">
    <property type="entry name" value="Prot_kinase_dom"/>
</dbReference>
<feature type="compositionally biased region" description="Polar residues" evidence="10">
    <location>
        <begin position="552"/>
        <end position="572"/>
    </location>
</feature>
<evidence type="ECO:0000256" key="4">
    <source>
        <dbReference type="ARBA" id="ARBA00022679"/>
    </source>
</evidence>
<dbReference type="FunFam" id="3.30.200.20:FF:000097">
    <property type="entry name" value="Probable serine/threonine-protein kinase nek1"/>
    <property type="match status" value="1"/>
</dbReference>
<dbReference type="SMART" id="SM00220">
    <property type="entry name" value="S_TKc"/>
    <property type="match status" value="1"/>
</dbReference>
<evidence type="ECO:0000256" key="2">
    <source>
        <dbReference type="ARBA" id="ARBA00012513"/>
    </source>
</evidence>
<feature type="compositionally biased region" description="Polar residues" evidence="10">
    <location>
        <begin position="448"/>
        <end position="459"/>
    </location>
</feature>